<keyword evidence="4" id="KW-0413">Isomerase</keyword>
<dbReference type="Proteomes" id="UP001302978">
    <property type="component" value="Chromosome"/>
</dbReference>
<dbReference type="Gene3D" id="3.40.720.10">
    <property type="entry name" value="Alkaline Phosphatase, subunit A"/>
    <property type="match status" value="1"/>
</dbReference>
<evidence type="ECO:0000256" key="2">
    <source>
        <dbReference type="SAM" id="Phobius"/>
    </source>
</evidence>
<evidence type="ECO:0000313" key="4">
    <source>
        <dbReference type="EMBL" id="WNY23200.1"/>
    </source>
</evidence>
<feature type="domain" description="Sulfatase N-terminal" evidence="3">
    <location>
        <begin position="113"/>
        <end position="392"/>
    </location>
</feature>
<keyword evidence="2" id="KW-0472">Membrane</keyword>
<evidence type="ECO:0000259" key="3">
    <source>
        <dbReference type="Pfam" id="PF00884"/>
    </source>
</evidence>
<proteinExistence type="predicted"/>
<protein>
    <submittedName>
        <fullName evidence="4">2,3-bisphosphoglycerate-independent phosphoglycerate mutase</fullName>
        <ecNumber evidence="4">5.4.2.12</ecNumber>
    </submittedName>
</protein>
<keyword evidence="2" id="KW-0812">Transmembrane</keyword>
<dbReference type="EMBL" id="CP131059">
    <property type="protein sequence ID" value="WNY23200.1"/>
    <property type="molecule type" value="Genomic_DNA"/>
</dbReference>
<name>A0AA96UZH6_9EURY</name>
<dbReference type="Pfam" id="PF00884">
    <property type="entry name" value="Sulfatase"/>
    <property type="match status" value="1"/>
</dbReference>
<keyword evidence="2" id="KW-1133">Transmembrane helix</keyword>
<accession>A0AA96UZH6</accession>
<dbReference type="SUPFAM" id="SSF53649">
    <property type="entry name" value="Alkaline phosphatase-like"/>
    <property type="match status" value="1"/>
</dbReference>
<dbReference type="KEGG" id="mehf:MmiHf6_05050"/>
<dbReference type="GO" id="GO:0004619">
    <property type="term" value="F:phosphoglycerate mutase activity"/>
    <property type="evidence" value="ECO:0007669"/>
    <property type="project" value="UniProtKB-EC"/>
</dbReference>
<keyword evidence="5" id="KW-1185">Reference proteome</keyword>
<feature type="transmembrane region" description="Helical" evidence="2">
    <location>
        <begin position="536"/>
        <end position="556"/>
    </location>
</feature>
<reference evidence="4 5" key="1">
    <citation type="submission" date="2023-07" db="EMBL/GenBank/DDBJ databases">
        <title>Closed genoem sequence of Methanomicrococcus sp. Hf6.</title>
        <authorList>
            <person name="Poehlein A."/>
            <person name="Protasov E."/>
            <person name="Platt K."/>
            <person name="Reeh H."/>
            <person name="Daniel R."/>
            <person name="Brune A."/>
        </authorList>
    </citation>
    <scope>NUCLEOTIDE SEQUENCE [LARGE SCALE GENOMIC DNA]</scope>
    <source>
        <strain evidence="4 5">Hf6</strain>
    </source>
</reference>
<gene>
    <name evidence="4" type="primary">gpmI_1</name>
    <name evidence="4" type="ORF">MmiHf6_05050</name>
</gene>
<feature type="region of interest" description="Disordered" evidence="1">
    <location>
        <begin position="1"/>
        <end position="23"/>
    </location>
</feature>
<dbReference type="InterPro" id="IPR000917">
    <property type="entry name" value="Sulfatase_N"/>
</dbReference>
<organism evidence="4 5">
    <name type="scientific">Methanimicrococcus hongohii</name>
    <dbReference type="NCBI Taxonomy" id="3028295"/>
    <lineage>
        <taxon>Archaea</taxon>
        <taxon>Methanobacteriati</taxon>
        <taxon>Methanobacteriota</taxon>
        <taxon>Stenosarchaea group</taxon>
        <taxon>Methanomicrobia</taxon>
        <taxon>Methanosarcinales</taxon>
        <taxon>Methanosarcinaceae</taxon>
        <taxon>Methanimicrococcus</taxon>
    </lineage>
</organism>
<dbReference type="EC" id="5.4.2.12" evidence="4"/>
<dbReference type="AlphaFoldDB" id="A0AA96UZH6"/>
<evidence type="ECO:0000313" key="5">
    <source>
        <dbReference type="Proteomes" id="UP001302978"/>
    </source>
</evidence>
<dbReference type="InterPro" id="IPR017850">
    <property type="entry name" value="Alkaline_phosphatase_core_sf"/>
</dbReference>
<sequence length="564" mass="62368">MFVSKKTHNQAHKQTYKQTRNQAHKQTCNQAHKQTYMFKRTTLLKLLLLSALLFALLSPIGFVSAAEPGGSTFYTNLNEHNSTPDGAVFFIVDGLGSYYLFPELKGETLSGESIQKAAVPVLTNIWNSGFRISEMKVPVPVTEKGHSVLVTGNPSADSEMVGYTDSSFMDILREEGFLCIGVMQRGDFESMRGKFDVIIYDKTNSVNNMDFTVQTNSFEDSNPKIVSEIASVFNSQKNRASSYMDSKDTSEKYAGYNRWGIDTAYEVLTVMEKYPGQKFIVVVNVGAVDSTGHYRGYYAYLDAVERLDKDLGKLFEKCRRNNLFFIFTADHGMSFEEQNKKSGGHSSTKYAKTKEALYIPFIVYGNSIQKNIYYSETGQEDAAPTLLSLFNIAAHPRFSKGNVLPAKEKPTLYVEAPESVQIQLYQVTGGGEQIVFNSLGFDRSSGYSSYSVAGLEQGNYLLKWNAADSSSGSGSKIKYSQEEAGFYLTADMTIDLSDYSAKSSDFLPSMTGGFGTSGTGFGSDSGGILSKFTKPVYFLLIAIINIIGAAGIYYLYKKEGFSKL</sequence>
<feature type="compositionally biased region" description="Basic residues" evidence="1">
    <location>
        <begin position="1"/>
        <end position="15"/>
    </location>
</feature>
<evidence type="ECO:0000256" key="1">
    <source>
        <dbReference type="SAM" id="MobiDB-lite"/>
    </source>
</evidence>